<dbReference type="SUPFAM" id="SSF55347">
    <property type="entry name" value="Glyceraldehyde-3-phosphate dehydrogenase-like, C-terminal domain"/>
    <property type="match status" value="1"/>
</dbReference>
<reference evidence="3 4" key="1">
    <citation type="submission" date="2020-08" db="EMBL/GenBank/DDBJ databases">
        <title>A Genomic Blueprint of the Chicken Gut Microbiome.</title>
        <authorList>
            <person name="Gilroy R."/>
            <person name="Ravi A."/>
            <person name="Getino M."/>
            <person name="Pursley I."/>
            <person name="Horton D.L."/>
            <person name="Alikhan N.-F."/>
            <person name="Baker D."/>
            <person name="Gharbi K."/>
            <person name="Hall N."/>
            <person name="Watson M."/>
            <person name="Adriaenssens E.M."/>
            <person name="Foster-Nyarko E."/>
            <person name="Jarju S."/>
            <person name="Secka A."/>
            <person name="Antonio M."/>
            <person name="Oren A."/>
            <person name="Chaudhuri R."/>
            <person name="La Ragione R.M."/>
            <person name="Hildebrand F."/>
            <person name="Pallen M.J."/>
        </authorList>
    </citation>
    <scope>NUCLEOTIDE SEQUENCE [LARGE SCALE GENOMIC DNA]</scope>
    <source>
        <strain evidence="3 4">Sa2BVA9</strain>
    </source>
</reference>
<comment type="caution">
    <text evidence="3">The sequence shown here is derived from an EMBL/GenBank/DDBJ whole genome shotgun (WGS) entry which is preliminary data.</text>
</comment>
<dbReference type="Pfam" id="PF22725">
    <property type="entry name" value="GFO_IDH_MocA_C3"/>
    <property type="match status" value="1"/>
</dbReference>
<proteinExistence type="predicted"/>
<sequence length="327" mass="36341">MVRFGIIGTNTITERFLEAASTLTDFKLTAVYSRTEKRAKEFAEKHGAEFIYTNLEHMAASEELDAVYIASPNSLHSEQAILMMNHGKHVLCEKPIASNSKQLQDMLDAAAANQVVLMEAMKSTLLPGFARIQEGLPKLGTVRKFNVNYCQYSSRYDAYKEGKVLNAFKPEFSNGSLMDIGVYCIYPMVVLFGQPENVKATSVMLDSGVDGEGSIVLQYKEMDGVITYSKITNSYLPSEIQGEEGSMVIDHISTPGKVQIHYRQGVTETISEVSNEPAMKYEVAEFIRLVQSGELESPVNSHHHSSVTMAIMDTVRRQIGLVYPADR</sequence>
<dbReference type="PANTHER" id="PTHR43054:SF1">
    <property type="entry name" value="SCYLLO-INOSITOL 2-DEHYDROGENASE (NADP(+)) IOLU"/>
    <property type="match status" value="1"/>
</dbReference>
<evidence type="ECO:0000313" key="3">
    <source>
        <dbReference type="EMBL" id="MBD7968829.1"/>
    </source>
</evidence>
<feature type="domain" description="Gfo/Idh/MocA-like oxidoreductase N-terminal" evidence="1">
    <location>
        <begin position="2"/>
        <end position="119"/>
    </location>
</feature>
<dbReference type="Proteomes" id="UP000608071">
    <property type="component" value="Unassembled WGS sequence"/>
</dbReference>
<dbReference type="Gene3D" id="3.40.50.720">
    <property type="entry name" value="NAD(P)-binding Rossmann-like Domain"/>
    <property type="match status" value="1"/>
</dbReference>
<dbReference type="InterPro" id="IPR055170">
    <property type="entry name" value="GFO_IDH_MocA-like_dom"/>
</dbReference>
<feature type="domain" description="GFO/IDH/MocA-like oxidoreductase" evidence="2">
    <location>
        <begin position="138"/>
        <end position="247"/>
    </location>
</feature>
<dbReference type="InterPro" id="IPR000683">
    <property type="entry name" value="Gfo/Idh/MocA-like_OxRdtase_N"/>
</dbReference>
<evidence type="ECO:0000259" key="1">
    <source>
        <dbReference type="Pfam" id="PF01408"/>
    </source>
</evidence>
<evidence type="ECO:0000313" key="4">
    <source>
        <dbReference type="Proteomes" id="UP000608071"/>
    </source>
</evidence>
<dbReference type="Gene3D" id="3.30.360.10">
    <property type="entry name" value="Dihydrodipicolinate Reductase, domain 2"/>
    <property type="match status" value="1"/>
</dbReference>
<gene>
    <name evidence="3" type="ORF">H9647_12205</name>
</gene>
<dbReference type="EMBL" id="JACSQL010000004">
    <property type="protein sequence ID" value="MBD7968829.1"/>
    <property type="molecule type" value="Genomic_DNA"/>
</dbReference>
<dbReference type="InterPro" id="IPR036291">
    <property type="entry name" value="NAD(P)-bd_dom_sf"/>
</dbReference>
<accession>A0ABR8SZ82</accession>
<name>A0ABR8SZ82_9BACL</name>
<dbReference type="Pfam" id="PF01408">
    <property type="entry name" value="GFO_IDH_MocA"/>
    <property type="match status" value="1"/>
</dbReference>
<keyword evidence="4" id="KW-1185">Reference proteome</keyword>
<evidence type="ECO:0000259" key="2">
    <source>
        <dbReference type="Pfam" id="PF22725"/>
    </source>
</evidence>
<protein>
    <submittedName>
        <fullName evidence="3">Gfo/Idh/MocA family oxidoreductase</fullName>
    </submittedName>
</protein>
<dbReference type="PANTHER" id="PTHR43054">
    <property type="match status" value="1"/>
</dbReference>
<organism evidence="3 4">
    <name type="scientific">Paenibacillus gallinarum</name>
    <dbReference type="NCBI Taxonomy" id="2762232"/>
    <lineage>
        <taxon>Bacteria</taxon>
        <taxon>Bacillati</taxon>
        <taxon>Bacillota</taxon>
        <taxon>Bacilli</taxon>
        <taxon>Bacillales</taxon>
        <taxon>Paenibacillaceae</taxon>
        <taxon>Paenibacillus</taxon>
    </lineage>
</organism>
<dbReference type="SUPFAM" id="SSF51735">
    <property type="entry name" value="NAD(P)-binding Rossmann-fold domains"/>
    <property type="match status" value="1"/>
</dbReference>
<dbReference type="RefSeq" id="WP_191800212.1">
    <property type="nucleotide sequence ID" value="NZ_JACSQL010000004.1"/>
</dbReference>